<evidence type="ECO:0000313" key="3">
    <source>
        <dbReference type="Proteomes" id="UP000322077"/>
    </source>
</evidence>
<evidence type="ECO:0000256" key="1">
    <source>
        <dbReference type="SAM" id="SignalP"/>
    </source>
</evidence>
<organism evidence="2 3">
    <name type="scientific">Sphingomonas montanisoli</name>
    <dbReference type="NCBI Taxonomy" id="2606412"/>
    <lineage>
        <taxon>Bacteria</taxon>
        <taxon>Pseudomonadati</taxon>
        <taxon>Pseudomonadota</taxon>
        <taxon>Alphaproteobacteria</taxon>
        <taxon>Sphingomonadales</taxon>
        <taxon>Sphingomonadaceae</taxon>
        <taxon>Sphingomonas</taxon>
    </lineage>
</organism>
<dbReference type="EMBL" id="VTOU01000002">
    <property type="protein sequence ID" value="TZG27541.1"/>
    <property type="molecule type" value="Genomic_DNA"/>
</dbReference>
<name>A0A5D9CBP7_9SPHN</name>
<dbReference type="Proteomes" id="UP000322077">
    <property type="component" value="Unassembled WGS sequence"/>
</dbReference>
<gene>
    <name evidence="2" type="ORF">FYJ91_08115</name>
</gene>
<comment type="caution">
    <text evidence="2">The sequence shown here is derived from an EMBL/GenBank/DDBJ whole genome shotgun (WGS) entry which is preliminary data.</text>
</comment>
<evidence type="ECO:0008006" key="4">
    <source>
        <dbReference type="Google" id="ProtNLM"/>
    </source>
</evidence>
<evidence type="ECO:0000313" key="2">
    <source>
        <dbReference type="EMBL" id="TZG27541.1"/>
    </source>
</evidence>
<reference evidence="2 3" key="1">
    <citation type="submission" date="2019-08" db="EMBL/GenBank/DDBJ databases">
        <authorList>
            <person name="Wang G."/>
            <person name="Xu Z."/>
        </authorList>
    </citation>
    <scope>NUCLEOTIDE SEQUENCE [LARGE SCALE GENOMIC DNA]</scope>
    <source>
        <strain evidence="2 3">ZX</strain>
    </source>
</reference>
<proteinExistence type="predicted"/>
<keyword evidence="1" id="KW-0732">Signal</keyword>
<protein>
    <recommendedName>
        <fullName evidence="4">DUF3828 domain-containing protein</fullName>
    </recommendedName>
</protein>
<dbReference type="AlphaFoldDB" id="A0A5D9CBP7"/>
<feature type="chain" id="PRO_5022755905" description="DUF3828 domain-containing protein" evidence="1">
    <location>
        <begin position="23"/>
        <end position="147"/>
    </location>
</feature>
<dbReference type="RefSeq" id="WP_149521754.1">
    <property type="nucleotide sequence ID" value="NZ_VTOU01000002.1"/>
</dbReference>
<accession>A0A5D9CBP7</accession>
<feature type="signal peptide" evidence="1">
    <location>
        <begin position="1"/>
        <end position="22"/>
    </location>
</feature>
<sequence>MRWRSASLLVAAGWTWAGVAQAAQQSAEEYVRSIYEVLPDSDWTKLHYAPKLDVLIRRDQACAKATRAICRLDFDPLCGCQDFAGDYRLESIRSLSAAKVEVVIDNGGRQVVTIDLEPLGARWAIADIHHKDVPSLVALLSRDVSKE</sequence>
<keyword evidence="3" id="KW-1185">Reference proteome</keyword>